<dbReference type="Proteomes" id="UP001558535">
    <property type="component" value="Unassembled WGS sequence"/>
</dbReference>
<evidence type="ECO:0000256" key="1">
    <source>
        <dbReference type="ARBA" id="ARBA00022598"/>
    </source>
</evidence>
<dbReference type="SUPFAM" id="SSF56801">
    <property type="entry name" value="Acetyl-CoA synthetase-like"/>
    <property type="match status" value="1"/>
</dbReference>
<dbReference type="InterPro" id="IPR045851">
    <property type="entry name" value="AMP-bd_C_sf"/>
</dbReference>
<gene>
    <name evidence="3" type="ORF">AB3X84_30275</name>
</gene>
<evidence type="ECO:0000259" key="2">
    <source>
        <dbReference type="Pfam" id="PF13193"/>
    </source>
</evidence>
<organism evidence="3 4">
    <name type="scientific">Paraburkholderia phenoliruptrix</name>
    <dbReference type="NCBI Taxonomy" id="252970"/>
    <lineage>
        <taxon>Bacteria</taxon>
        <taxon>Pseudomonadati</taxon>
        <taxon>Pseudomonadota</taxon>
        <taxon>Betaproteobacteria</taxon>
        <taxon>Burkholderiales</taxon>
        <taxon>Burkholderiaceae</taxon>
        <taxon>Paraburkholderia</taxon>
    </lineage>
</organism>
<accession>A0ABV3WLW2</accession>
<protein>
    <recommendedName>
        <fullName evidence="2">AMP-binding enzyme C-terminal domain-containing protein</fullName>
    </recommendedName>
</protein>
<evidence type="ECO:0000313" key="4">
    <source>
        <dbReference type="Proteomes" id="UP001558535"/>
    </source>
</evidence>
<sequence>KLRGQRIELGEIEAVLRQCEGVREAAVMVVGEGQKQRLAAYVSGGGEIADASATAAHTPDAAHLQRELEQKLPGYMVPSSVTVLA</sequence>
<name>A0ABV3WLW2_9BURK</name>
<comment type="caution">
    <text evidence="3">The sequence shown here is derived from an EMBL/GenBank/DDBJ whole genome shotgun (WGS) entry which is preliminary data.</text>
</comment>
<feature type="non-terminal residue" evidence="3">
    <location>
        <position position="85"/>
    </location>
</feature>
<proteinExistence type="predicted"/>
<reference evidence="3 4" key="1">
    <citation type="submission" date="2024-07" db="EMBL/GenBank/DDBJ databases">
        <title>A survey of Mimosa microsymbionts across Brazilian biomes reveals a high diversity of Paraburkholderia nodulating endemic species, but also that Cupriavidus is common as a symbiont of widespread species.</title>
        <authorList>
            <person name="Rouws L."/>
            <person name="Barauna A."/>
            <person name="Beukes C."/>
            <person name="Rouws J.R.C."/>
            <person name="De Faria S.M."/>
            <person name="Gross E."/>
            <person name="Bueno Dos Reis Junior F."/>
            <person name="Simon M.F."/>
            <person name="Maluk M."/>
            <person name="Odee D.W."/>
            <person name="Kenicer G."/>
            <person name="Young J.P.W."/>
            <person name="Reis V.M."/>
            <person name="Zilli J."/>
            <person name="James E.K."/>
        </authorList>
    </citation>
    <scope>NUCLEOTIDE SEQUENCE [LARGE SCALE GENOMIC DNA]</scope>
    <source>
        <strain evidence="3 4">BR14375</strain>
    </source>
</reference>
<keyword evidence="4" id="KW-1185">Reference proteome</keyword>
<feature type="non-terminal residue" evidence="3">
    <location>
        <position position="1"/>
    </location>
</feature>
<feature type="domain" description="AMP-binding enzyme C-terminal" evidence="2">
    <location>
        <begin position="11"/>
        <end position="83"/>
    </location>
</feature>
<dbReference type="Pfam" id="PF13193">
    <property type="entry name" value="AMP-binding_C"/>
    <property type="match status" value="1"/>
</dbReference>
<evidence type="ECO:0000313" key="3">
    <source>
        <dbReference type="EMBL" id="MEX3754242.1"/>
    </source>
</evidence>
<dbReference type="PANTHER" id="PTHR45527:SF10">
    <property type="entry name" value="PYOCHELIN SYNTHASE PCHF"/>
    <property type="match status" value="1"/>
</dbReference>
<dbReference type="InterPro" id="IPR025110">
    <property type="entry name" value="AMP-bd_C"/>
</dbReference>
<dbReference type="Gene3D" id="3.30.300.30">
    <property type="match status" value="1"/>
</dbReference>
<keyword evidence="1" id="KW-0436">Ligase</keyword>
<dbReference type="EMBL" id="JBFPKE010000069">
    <property type="protein sequence ID" value="MEX3754242.1"/>
    <property type="molecule type" value="Genomic_DNA"/>
</dbReference>
<dbReference type="PANTHER" id="PTHR45527">
    <property type="entry name" value="NONRIBOSOMAL PEPTIDE SYNTHETASE"/>
    <property type="match status" value="1"/>
</dbReference>